<dbReference type="InterPro" id="IPR029063">
    <property type="entry name" value="SAM-dependent_MTases_sf"/>
</dbReference>
<evidence type="ECO:0000259" key="1">
    <source>
        <dbReference type="PROSITE" id="PS50123"/>
    </source>
</evidence>
<evidence type="ECO:0000313" key="2">
    <source>
        <dbReference type="EMBL" id="TCO10944.1"/>
    </source>
</evidence>
<keyword evidence="2" id="KW-0808">Transferase</keyword>
<evidence type="ECO:0000313" key="3">
    <source>
        <dbReference type="Proteomes" id="UP000295221"/>
    </source>
</evidence>
<dbReference type="PROSITE" id="PS50123">
    <property type="entry name" value="CHER"/>
    <property type="match status" value="1"/>
</dbReference>
<organism evidence="2 3">
    <name type="scientific">Natronoflexus pectinivorans</name>
    <dbReference type="NCBI Taxonomy" id="682526"/>
    <lineage>
        <taxon>Bacteria</taxon>
        <taxon>Pseudomonadati</taxon>
        <taxon>Bacteroidota</taxon>
        <taxon>Bacteroidia</taxon>
        <taxon>Marinilabiliales</taxon>
        <taxon>Marinilabiliaceae</taxon>
        <taxon>Natronoflexus</taxon>
    </lineage>
</organism>
<dbReference type="Proteomes" id="UP000295221">
    <property type="component" value="Unassembled WGS sequence"/>
</dbReference>
<dbReference type="SUPFAM" id="SSF53335">
    <property type="entry name" value="S-adenosyl-L-methionine-dependent methyltransferases"/>
    <property type="match status" value="1"/>
</dbReference>
<dbReference type="InterPro" id="IPR000780">
    <property type="entry name" value="CheR_MeTrfase"/>
</dbReference>
<dbReference type="Gene3D" id="3.40.50.150">
    <property type="entry name" value="Vaccinia Virus protein VP39"/>
    <property type="match status" value="1"/>
</dbReference>
<accession>A0A4R2GNP1</accession>
<feature type="domain" description="CheR-type methyltransferase" evidence="1">
    <location>
        <begin position="1"/>
        <end position="247"/>
    </location>
</feature>
<reference evidence="2 3" key="1">
    <citation type="submission" date="2019-03" db="EMBL/GenBank/DDBJ databases">
        <title>Genomic Encyclopedia of Type Strains, Phase IV (KMG-IV): sequencing the most valuable type-strain genomes for metagenomic binning, comparative biology and taxonomic classification.</title>
        <authorList>
            <person name="Goeker M."/>
        </authorList>
    </citation>
    <scope>NUCLEOTIDE SEQUENCE [LARGE SCALE GENOMIC DNA]</scope>
    <source>
        <strain evidence="2 3">DSM 24179</strain>
    </source>
</reference>
<dbReference type="PRINTS" id="PR00996">
    <property type="entry name" value="CHERMTFRASE"/>
</dbReference>
<dbReference type="RefSeq" id="WP_132431851.1">
    <property type="nucleotide sequence ID" value="NZ_SLWK01000001.1"/>
</dbReference>
<keyword evidence="2" id="KW-0489">Methyltransferase</keyword>
<dbReference type="GO" id="GO:0032259">
    <property type="term" value="P:methylation"/>
    <property type="evidence" value="ECO:0007669"/>
    <property type="project" value="UniProtKB-KW"/>
</dbReference>
<dbReference type="OrthoDB" id="9816309at2"/>
<dbReference type="EMBL" id="SLWK01000001">
    <property type="protein sequence ID" value="TCO10944.1"/>
    <property type="molecule type" value="Genomic_DNA"/>
</dbReference>
<comment type="caution">
    <text evidence="2">The sequence shown here is derived from an EMBL/GenBank/DDBJ whole genome shotgun (WGS) entry which is preliminary data.</text>
</comment>
<dbReference type="SMART" id="SM00138">
    <property type="entry name" value="MeTrc"/>
    <property type="match status" value="1"/>
</dbReference>
<keyword evidence="3" id="KW-1185">Reference proteome</keyword>
<sequence>MNLGINDIREITSAMSAYTNMDYTEYALSFLKRRLAYIFDQFNIRKVGTFIEALSKNDFREHVIKLMFVENSEMFRDPAFWRSLRDNVLLNLPEGTQNIWVPDEPSGEEIFSLAIILHEMNQAGKYNILCSNPSTSICASIREGRINASHLDVSQTNYKRLENRDRFNEYIKKENGTVLLTENITSQVNCEEFDIIKNNKPDKTGLIIFRNKAIYYNTKKAEKTLTELYNNLLPGGYIAIGVKEKMPLSINDELIVVDKSEKIYQKPQLKRNSHHA</sequence>
<dbReference type="Pfam" id="PF01739">
    <property type="entry name" value="CheR"/>
    <property type="match status" value="1"/>
</dbReference>
<dbReference type="PANTHER" id="PTHR24422:SF10">
    <property type="entry name" value="CHEMOTAXIS PROTEIN METHYLTRANSFERASE 2"/>
    <property type="match status" value="1"/>
</dbReference>
<dbReference type="InterPro" id="IPR022642">
    <property type="entry name" value="CheR_C"/>
</dbReference>
<dbReference type="PANTHER" id="PTHR24422">
    <property type="entry name" value="CHEMOTAXIS PROTEIN METHYLTRANSFERASE"/>
    <property type="match status" value="1"/>
</dbReference>
<name>A0A4R2GNP1_9BACT</name>
<dbReference type="AlphaFoldDB" id="A0A4R2GNP1"/>
<dbReference type="GO" id="GO:0008757">
    <property type="term" value="F:S-adenosylmethionine-dependent methyltransferase activity"/>
    <property type="evidence" value="ECO:0007669"/>
    <property type="project" value="InterPro"/>
</dbReference>
<protein>
    <submittedName>
        <fullName evidence="2">Chemotaxis protein methyltransferase CheR</fullName>
    </submittedName>
</protein>
<gene>
    <name evidence="2" type="ORF">EV194_101578</name>
</gene>
<proteinExistence type="predicted"/>
<dbReference type="InterPro" id="IPR050903">
    <property type="entry name" value="Bact_Chemotaxis_MeTrfase"/>
</dbReference>